<feature type="compositionally biased region" description="Basic and acidic residues" evidence="1">
    <location>
        <begin position="36"/>
        <end position="50"/>
    </location>
</feature>
<accession>A0A4Y2UG25</accession>
<organism evidence="2 3">
    <name type="scientific">Araneus ventricosus</name>
    <name type="common">Orbweaver spider</name>
    <name type="synonym">Epeira ventricosa</name>
    <dbReference type="NCBI Taxonomy" id="182803"/>
    <lineage>
        <taxon>Eukaryota</taxon>
        <taxon>Metazoa</taxon>
        <taxon>Ecdysozoa</taxon>
        <taxon>Arthropoda</taxon>
        <taxon>Chelicerata</taxon>
        <taxon>Arachnida</taxon>
        <taxon>Araneae</taxon>
        <taxon>Araneomorphae</taxon>
        <taxon>Entelegynae</taxon>
        <taxon>Araneoidea</taxon>
        <taxon>Araneidae</taxon>
        <taxon>Araneus</taxon>
    </lineage>
</organism>
<evidence type="ECO:0000313" key="2">
    <source>
        <dbReference type="EMBL" id="GBO11808.1"/>
    </source>
</evidence>
<reference evidence="2 3" key="1">
    <citation type="journal article" date="2019" name="Sci. Rep.">
        <title>Orb-weaving spider Araneus ventricosus genome elucidates the spidroin gene catalogue.</title>
        <authorList>
            <person name="Kono N."/>
            <person name="Nakamura H."/>
            <person name="Ohtoshi R."/>
            <person name="Moran D.A.P."/>
            <person name="Shinohara A."/>
            <person name="Yoshida Y."/>
            <person name="Fujiwara M."/>
            <person name="Mori M."/>
            <person name="Tomita M."/>
            <person name="Arakawa K."/>
        </authorList>
    </citation>
    <scope>NUCLEOTIDE SEQUENCE [LARGE SCALE GENOMIC DNA]</scope>
</reference>
<dbReference type="AlphaFoldDB" id="A0A4Y2UG25"/>
<gene>
    <name evidence="2" type="ORF">AVEN_30244_1</name>
</gene>
<evidence type="ECO:0000313" key="3">
    <source>
        <dbReference type="Proteomes" id="UP000499080"/>
    </source>
</evidence>
<name>A0A4Y2UG25_ARAVE</name>
<sequence length="123" mass="13678">MTISLCLQHRFPGGRPSHEVLETAREGPAALGPDGPGRREDFRQEDPGHQLRREQGSGMIAILVCSNFALQICKLTANLTRQECNVKQVCSKFRSHLGTNLQQACRKLALQIIAKTEYEHNPG</sequence>
<feature type="region of interest" description="Disordered" evidence="1">
    <location>
        <begin position="17"/>
        <end position="50"/>
    </location>
</feature>
<dbReference type="Proteomes" id="UP000499080">
    <property type="component" value="Unassembled WGS sequence"/>
</dbReference>
<evidence type="ECO:0000256" key="1">
    <source>
        <dbReference type="SAM" id="MobiDB-lite"/>
    </source>
</evidence>
<dbReference type="EMBL" id="BGPR01036552">
    <property type="protein sequence ID" value="GBO11808.1"/>
    <property type="molecule type" value="Genomic_DNA"/>
</dbReference>
<proteinExistence type="predicted"/>
<protein>
    <submittedName>
        <fullName evidence="2">Uncharacterized protein</fullName>
    </submittedName>
</protein>
<comment type="caution">
    <text evidence="2">The sequence shown here is derived from an EMBL/GenBank/DDBJ whole genome shotgun (WGS) entry which is preliminary data.</text>
</comment>
<keyword evidence="3" id="KW-1185">Reference proteome</keyword>